<dbReference type="EMBL" id="JAMTCO010000001">
    <property type="protein sequence ID" value="MCP2267647.1"/>
    <property type="molecule type" value="Genomic_DNA"/>
</dbReference>
<proteinExistence type="predicted"/>
<reference evidence="2 3" key="1">
    <citation type="submission" date="2022-06" db="EMBL/GenBank/DDBJ databases">
        <title>Genomic Encyclopedia of Archaeal and Bacterial Type Strains, Phase II (KMG-II): from individual species to whole genera.</title>
        <authorList>
            <person name="Goeker M."/>
        </authorList>
    </citation>
    <scope>NUCLEOTIDE SEQUENCE [LARGE SCALE GENOMIC DNA]</scope>
    <source>
        <strain evidence="2 3">DSM 44255</strain>
    </source>
</reference>
<feature type="signal peptide" evidence="1">
    <location>
        <begin position="1"/>
        <end position="28"/>
    </location>
</feature>
<gene>
    <name evidence="2" type="ORF">LV75_000129</name>
</gene>
<feature type="chain" id="PRO_5046939593" description="Ig-like domain-containing protein" evidence="1">
    <location>
        <begin position="29"/>
        <end position="115"/>
    </location>
</feature>
<comment type="caution">
    <text evidence="2">The sequence shown here is derived from an EMBL/GenBank/DDBJ whole genome shotgun (WGS) entry which is preliminary data.</text>
</comment>
<sequence>MSTRARITATIASTVAVLGVLAPTAATASPTADYLSCDSGGSKFQCVAYATGVRPLQSVQWTINGNYRPQLNGITHTSVFSCSPGSTQFVITIVDANGVTQVIDDYDYCRTGPWT</sequence>
<keyword evidence="3" id="KW-1185">Reference proteome</keyword>
<name>A0ABT1I4W3_9PSEU</name>
<evidence type="ECO:0000256" key="1">
    <source>
        <dbReference type="SAM" id="SignalP"/>
    </source>
</evidence>
<evidence type="ECO:0000313" key="2">
    <source>
        <dbReference type="EMBL" id="MCP2267647.1"/>
    </source>
</evidence>
<keyword evidence="1" id="KW-0732">Signal</keyword>
<evidence type="ECO:0008006" key="4">
    <source>
        <dbReference type="Google" id="ProtNLM"/>
    </source>
</evidence>
<protein>
    <recommendedName>
        <fullName evidence="4">Ig-like domain-containing protein</fullName>
    </recommendedName>
</protein>
<organism evidence="2 3">
    <name type="scientific">Actinokineospora diospyrosa</name>
    <dbReference type="NCBI Taxonomy" id="103728"/>
    <lineage>
        <taxon>Bacteria</taxon>
        <taxon>Bacillati</taxon>
        <taxon>Actinomycetota</taxon>
        <taxon>Actinomycetes</taxon>
        <taxon>Pseudonocardiales</taxon>
        <taxon>Pseudonocardiaceae</taxon>
        <taxon>Actinokineospora</taxon>
    </lineage>
</organism>
<accession>A0ABT1I4W3</accession>
<dbReference type="RefSeq" id="WP_253884572.1">
    <property type="nucleotide sequence ID" value="NZ_BAAAVB010000002.1"/>
</dbReference>
<dbReference type="Proteomes" id="UP001205185">
    <property type="component" value="Unassembled WGS sequence"/>
</dbReference>
<evidence type="ECO:0000313" key="3">
    <source>
        <dbReference type="Proteomes" id="UP001205185"/>
    </source>
</evidence>